<evidence type="ECO:0000256" key="1">
    <source>
        <dbReference type="SAM" id="Phobius"/>
    </source>
</evidence>
<accession>A0A9P4J7A5</accession>
<proteinExistence type="predicted"/>
<organism evidence="2 3">
    <name type="scientific">Myriangium duriaei CBS 260.36</name>
    <dbReference type="NCBI Taxonomy" id="1168546"/>
    <lineage>
        <taxon>Eukaryota</taxon>
        <taxon>Fungi</taxon>
        <taxon>Dikarya</taxon>
        <taxon>Ascomycota</taxon>
        <taxon>Pezizomycotina</taxon>
        <taxon>Dothideomycetes</taxon>
        <taxon>Dothideomycetidae</taxon>
        <taxon>Myriangiales</taxon>
        <taxon>Myriangiaceae</taxon>
        <taxon>Myriangium</taxon>
    </lineage>
</organism>
<keyword evidence="3" id="KW-1185">Reference proteome</keyword>
<name>A0A9P4J7A5_9PEZI</name>
<comment type="caution">
    <text evidence="2">The sequence shown here is derived from an EMBL/GenBank/DDBJ whole genome shotgun (WGS) entry which is preliminary data.</text>
</comment>
<dbReference type="EMBL" id="ML996082">
    <property type="protein sequence ID" value="KAF2156204.1"/>
    <property type="molecule type" value="Genomic_DNA"/>
</dbReference>
<evidence type="ECO:0000313" key="3">
    <source>
        <dbReference type="Proteomes" id="UP000799439"/>
    </source>
</evidence>
<evidence type="ECO:0000313" key="2">
    <source>
        <dbReference type="EMBL" id="KAF2156204.1"/>
    </source>
</evidence>
<dbReference type="AlphaFoldDB" id="A0A9P4J7A5"/>
<keyword evidence="1" id="KW-0472">Membrane</keyword>
<gene>
    <name evidence="2" type="ORF">K461DRAFT_291145</name>
</gene>
<keyword evidence="1" id="KW-1133">Transmembrane helix</keyword>
<dbReference type="Proteomes" id="UP000799439">
    <property type="component" value="Unassembled WGS sequence"/>
</dbReference>
<reference evidence="2" key="1">
    <citation type="journal article" date="2020" name="Stud. Mycol.">
        <title>101 Dothideomycetes genomes: a test case for predicting lifestyles and emergence of pathogens.</title>
        <authorList>
            <person name="Haridas S."/>
            <person name="Albert R."/>
            <person name="Binder M."/>
            <person name="Bloem J."/>
            <person name="Labutti K."/>
            <person name="Salamov A."/>
            <person name="Andreopoulos B."/>
            <person name="Baker S."/>
            <person name="Barry K."/>
            <person name="Bills G."/>
            <person name="Bluhm B."/>
            <person name="Cannon C."/>
            <person name="Castanera R."/>
            <person name="Culley D."/>
            <person name="Daum C."/>
            <person name="Ezra D."/>
            <person name="Gonzalez J."/>
            <person name="Henrissat B."/>
            <person name="Kuo A."/>
            <person name="Liang C."/>
            <person name="Lipzen A."/>
            <person name="Lutzoni F."/>
            <person name="Magnuson J."/>
            <person name="Mondo S."/>
            <person name="Nolan M."/>
            <person name="Ohm R."/>
            <person name="Pangilinan J."/>
            <person name="Park H.-J."/>
            <person name="Ramirez L."/>
            <person name="Alfaro M."/>
            <person name="Sun H."/>
            <person name="Tritt A."/>
            <person name="Yoshinaga Y."/>
            <person name="Zwiers L.-H."/>
            <person name="Turgeon B."/>
            <person name="Goodwin S."/>
            <person name="Spatafora J."/>
            <person name="Crous P."/>
            <person name="Grigoriev I."/>
        </authorList>
    </citation>
    <scope>NUCLEOTIDE SEQUENCE</scope>
    <source>
        <strain evidence="2">CBS 260.36</strain>
    </source>
</reference>
<keyword evidence="1" id="KW-0812">Transmembrane</keyword>
<sequence>MTTELTPQSKKLERKLALTVAVTVTIVAVVLLIIAVAATFEEQGDGRRNLRSQIDHLHLLHVHQPVVDNIMDRRDAKVPINDWANRHPDEFEALQSKSYTHFTKTRTRLKASPYTA</sequence>
<protein>
    <submittedName>
        <fullName evidence="2">Uncharacterized protein</fullName>
    </submittedName>
</protein>
<feature type="transmembrane region" description="Helical" evidence="1">
    <location>
        <begin position="16"/>
        <end position="40"/>
    </location>
</feature>